<dbReference type="PANTHER" id="PTHR33070">
    <property type="entry name" value="OS06G0725500 PROTEIN"/>
    <property type="match status" value="1"/>
</dbReference>
<keyword evidence="1" id="KW-0175">Coiled coil</keyword>
<dbReference type="Proteomes" id="UP000813462">
    <property type="component" value="Unassembled WGS sequence"/>
</dbReference>
<dbReference type="EMBL" id="JAEACU010000009">
    <property type="protein sequence ID" value="KAH7518297.1"/>
    <property type="molecule type" value="Genomic_DNA"/>
</dbReference>
<dbReference type="PANTHER" id="PTHR33070:SF129">
    <property type="entry name" value="DUF241 DOMAIN PROTEIN"/>
    <property type="match status" value="1"/>
</dbReference>
<name>A0A978UTU7_ZIZJJ</name>
<feature type="coiled-coil region" evidence="1">
    <location>
        <begin position="493"/>
        <end position="520"/>
    </location>
</feature>
<sequence>MAMLLLPLIRQKLAKEQHEWIDKQRDGSLSFLDVCGMAREALFQTKECIHELQSTLRRRRGGESGLANEVKKHMTTRNMIRKTIHMALGNLKHVQNRYDFCPLNDEQDSLAIVRNMRELEALTAGVFESLLFFILGQKPESKPRVWLLVSKLMHQKGVEPKEDESYDNEFSKVAAALQLIIIPKTSSCNELLVNTQNQLENLEMCIEDLEGGLEKLSRILIKNRGKYRQILNSIEYSPAITSPSCIGNKMASYHVRSNSLPSRLHPVIPEFDQLLCRLRASETTSSSTSTSIRCKLSELEDLLDCVERLLSLPNNQKALSQEQHEKQVDQILDGSLRILDVCNIAKDALLQTKESTQELQSIIRRKRGGNIELSSTVKKCLTSRKVVKKAIHKANEQLKGIENNTFNKDNETTAIVCMLWEVQGVILVIFESLLSFISGAKSRSKLGGWSFISNIMRHNKVEEESQLNDFASMDATLNLLMSPKMKKSDSLAVRNAQNQLENLELCIQDLEEGLESLFRHLIKIRVSLLNILNH</sequence>
<proteinExistence type="predicted"/>
<comment type="caution">
    <text evidence="2">The sequence shown here is derived from an EMBL/GenBank/DDBJ whole genome shotgun (WGS) entry which is preliminary data.</text>
</comment>
<evidence type="ECO:0000313" key="3">
    <source>
        <dbReference type="Proteomes" id="UP000813462"/>
    </source>
</evidence>
<gene>
    <name evidence="2" type="ORF">FEM48_Zijuj09G0156500</name>
</gene>
<dbReference type="GO" id="GO:0048364">
    <property type="term" value="P:root development"/>
    <property type="evidence" value="ECO:0007669"/>
    <property type="project" value="InterPro"/>
</dbReference>
<evidence type="ECO:0000313" key="2">
    <source>
        <dbReference type="EMBL" id="KAH7518297.1"/>
    </source>
</evidence>
<dbReference type="InterPro" id="IPR004320">
    <property type="entry name" value="BPS1_pln"/>
</dbReference>
<reference evidence="2" key="1">
    <citation type="journal article" date="2021" name="Front. Plant Sci.">
        <title>Chromosome-Scale Genome Assembly for Chinese Sour Jujube and Insights Into Its Genome Evolution and Domestication Signature.</title>
        <authorList>
            <person name="Shen L.-Y."/>
            <person name="Luo H."/>
            <person name="Wang X.-L."/>
            <person name="Wang X.-M."/>
            <person name="Qiu X.-J."/>
            <person name="Liu H."/>
            <person name="Zhou S.-S."/>
            <person name="Jia K.-H."/>
            <person name="Nie S."/>
            <person name="Bao Y.-T."/>
            <person name="Zhang R.-G."/>
            <person name="Yun Q.-Z."/>
            <person name="Chai Y.-H."/>
            <person name="Lu J.-Y."/>
            <person name="Li Y."/>
            <person name="Zhao S.-W."/>
            <person name="Mao J.-F."/>
            <person name="Jia S.-G."/>
            <person name="Mao Y.-M."/>
        </authorList>
    </citation>
    <scope>NUCLEOTIDE SEQUENCE</scope>
    <source>
        <strain evidence="2">AT0</strain>
        <tissue evidence="2">Leaf</tissue>
    </source>
</reference>
<dbReference type="Pfam" id="PF03087">
    <property type="entry name" value="BPS1"/>
    <property type="match status" value="2"/>
</dbReference>
<accession>A0A978UTU7</accession>
<evidence type="ECO:0000256" key="1">
    <source>
        <dbReference type="SAM" id="Coils"/>
    </source>
</evidence>
<organism evidence="2 3">
    <name type="scientific">Ziziphus jujuba var. spinosa</name>
    <dbReference type="NCBI Taxonomy" id="714518"/>
    <lineage>
        <taxon>Eukaryota</taxon>
        <taxon>Viridiplantae</taxon>
        <taxon>Streptophyta</taxon>
        <taxon>Embryophyta</taxon>
        <taxon>Tracheophyta</taxon>
        <taxon>Spermatophyta</taxon>
        <taxon>Magnoliopsida</taxon>
        <taxon>eudicotyledons</taxon>
        <taxon>Gunneridae</taxon>
        <taxon>Pentapetalae</taxon>
        <taxon>rosids</taxon>
        <taxon>fabids</taxon>
        <taxon>Rosales</taxon>
        <taxon>Rhamnaceae</taxon>
        <taxon>Paliureae</taxon>
        <taxon>Ziziphus</taxon>
    </lineage>
</organism>
<protein>
    <submittedName>
        <fullName evidence="2">Uncharacterized protein</fullName>
    </submittedName>
</protein>
<feature type="coiled-coil region" evidence="1">
    <location>
        <begin position="192"/>
        <end position="219"/>
    </location>
</feature>
<dbReference type="AlphaFoldDB" id="A0A978UTU7"/>
<dbReference type="GO" id="GO:0048367">
    <property type="term" value="P:shoot system development"/>
    <property type="evidence" value="ECO:0007669"/>
    <property type="project" value="InterPro"/>
</dbReference>